<dbReference type="Proteomes" id="UP001142055">
    <property type="component" value="Chromosome 2"/>
</dbReference>
<feature type="compositionally biased region" description="Basic and acidic residues" evidence="1">
    <location>
        <begin position="352"/>
        <end position="365"/>
    </location>
</feature>
<evidence type="ECO:0000256" key="1">
    <source>
        <dbReference type="SAM" id="MobiDB-lite"/>
    </source>
</evidence>
<gene>
    <name evidence="2" type="ORF">RDWZM_006083</name>
</gene>
<keyword evidence="3" id="KW-1185">Reference proteome</keyword>
<evidence type="ECO:0000313" key="2">
    <source>
        <dbReference type="EMBL" id="KAJ6220271.1"/>
    </source>
</evidence>
<sequence>MEREHSTSESGKRVKSIQKYDNSENPYDEFKSLTSSMGLKKSLETKSILIEKRITQIQKMILTLNNEIEQLPEYSTKKKEKNKNQAIIPELEQINKILDGILLKRRNEISKSNPIQLKKSEKLQQDVASRTKIPIKRSQSKSEQKFFPIKMPQLNKTNDNDTNEGITDFQQVYETNNREEESRKLRNNENAFRIPSDAPTALIGPVDYQNLFHETVTVKVTKVPSDSPTALIAPGDYEHLFHKEQTKPKSSKTKIAKMIPSDSPTALIAPGDYEHLFHVKAVKKTNTKEILAKRVPSDTPTALIAPNDYDHLFHIDIDKKSKTKMIDQIPSEMPSALLVNCNVSKQLVPKVSEQRKKDGQQEKVSKQANQVVNTKKLEKGERKTNTSTKKERKTDNTGRKSKKNVTSKDRKSSKCKLVKTPVANKQEDTKMQNSRTQNSKAKIHGRNSSQKLVKKKRT</sequence>
<feature type="compositionally biased region" description="Basic and acidic residues" evidence="1">
    <location>
        <begin position="375"/>
        <end position="398"/>
    </location>
</feature>
<organism evidence="2 3">
    <name type="scientific">Blomia tropicalis</name>
    <name type="common">Mite</name>
    <dbReference type="NCBI Taxonomy" id="40697"/>
    <lineage>
        <taxon>Eukaryota</taxon>
        <taxon>Metazoa</taxon>
        <taxon>Ecdysozoa</taxon>
        <taxon>Arthropoda</taxon>
        <taxon>Chelicerata</taxon>
        <taxon>Arachnida</taxon>
        <taxon>Acari</taxon>
        <taxon>Acariformes</taxon>
        <taxon>Sarcoptiformes</taxon>
        <taxon>Astigmata</taxon>
        <taxon>Glycyphagoidea</taxon>
        <taxon>Echimyopodidae</taxon>
        <taxon>Blomia</taxon>
    </lineage>
</organism>
<protein>
    <submittedName>
        <fullName evidence="2">Uncharacterized protein</fullName>
    </submittedName>
</protein>
<feature type="compositionally biased region" description="Polar residues" evidence="1">
    <location>
        <begin position="431"/>
        <end position="451"/>
    </location>
</feature>
<reference evidence="2" key="1">
    <citation type="submission" date="2022-12" db="EMBL/GenBank/DDBJ databases">
        <title>Genome assemblies of Blomia tropicalis.</title>
        <authorList>
            <person name="Cui Y."/>
        </authorList>
    </citation>
    <scope>NUCLEOTIDE SEQUENCE</scope>
    <source>
        <tissue evidence="2">Adult mites</tissue>
    </source>
</reference>
<name>A0A9Q0RP10_BLOTA</name>
<feature type="region of interest" description="Disordered" evidence="1">
    <location>
        <begin position="350"/>
        <end position="458"/>
    </location>
</feature>
<accession>A0A9Q0RP10</accession>
<evidence type="ECO:0000313" key="3">
    <source>
        <dbReference type="Proteomes" id="UP001142055"/>
    </source>
</evidence>
<proteinExistence type="predicted"/>
<feature type="compositionally biased region" description="Basic and acidic residues" evidence="1">
    <location>
        <begin position="1"/>
        <end position="12"/>
    </location>
</feature>
<feature type="region of interest" description="Disordered" evidence="1">
    <location>
        <begin position="1"/>
        <end position="35"/>
    </location>
</feature>
<comment type="caution">
    <text evidence="2">The sequence shown here is derived from an EMBL/GenBank/DDBJ whole genome shotgun (WGS) entry which is preliminary data.</text>
</comment>
<dbReference type="AlphaFoldDB" id="A0A9Q0RP10"/>
<dbReference type="EMBL" id="JAPWDV010000002">
    <property type="protein sequence ID" value="KAJ6220271.1"/>
    <property type="molecule type" value="Genomic_DNA"/>
</dbReference>